<proteinExistence type="predicted"/>
<organism evidence="2 3">
    <name type="scientific">Corynebacterium casei UCMA 3821</name>
    <dbReference type="NCBI Taxonomy" id="1110505"/>
    <lineage>
        <taxon>Bacteria</taxon>
        <taxon>Bacillati</taxon>
        <taxon>Actinomycetota</taxon>
        <taxon>Actinomycetes</taxon>
        <taxon>Mycobacteriales</taxon>
        <taxon>Corynebacteriaceae</taxon>
        <taxon>Corynebacterium</taxon>
    </lineage>
</organism>
<evidence type="ECO:0000313" key="2">
    <source>
        <dbReference type="EMBL" id="CCE55479.1"/>
    </source>
</evidence>
<protein>
    <submittedName>
        <fullName evidence="2">Uncharacterized protein</fullName>
    </submittedName>
</protein>
<dbReference type="Proteomes" id="UP000004840">
    <property type="component" value="Unassembled WGS sequence"/>
</dbReference>
<gene>
    <name evidence="2" type="ORF">CCAS_09900</name>
</gene>
<dbReference type="AlphaFoldDB" id="G7HZ64"/>
<comment type="caution">
    <text evidence="2">The sequence shown here is derived from an EMBL/GenBank/DDBJ whole genome shotgun (WGS) entry which is preliminary data.</text>
</comment>
<dbReference type="EMBL" id="CAFW01000081">
    <property type="protein sequence ID" value="CCE55479.1"/>
    <property type="molecule type" value="Genomic_DNA"/>
</dbReference>
<sequence length="33" mass="3605">MAAIAGTPAHESDPALKVAAKDERKRLLKIEHH</sequence>
<evidence type="ECO:0000256" key="1">
    <source>
        <dbReference type="SAM" id="MobiDB-lite"/>
    </source>
</evidence>
<feature type="compositionally biased region" description="Basic and acidic residues" evidence="1">
    <location>
        <begin position="10"/>
        <end position="20"/>
    </location>
</feature>
<name>G7HZ64_9CORY</name>
<accession>G7HZ64</accession>
<evidence type="ECO:0000313" key="3">
    <source>
        <dbReference type="Proteomes" id="UP000004840"/>
    </source>
</evidence>
<reference evidence="2 3" key="1">
    <citation type="journal article" date="2012" name="J. Bacteriol.">
        <title>Genome Sequence of Corynebacterium casei UCMA 3821, Isolated from a Smear-Ripened Cheese.</title>
        <authorList>
            <person name="Monnet C."/>
            <person name="Loux V."/>
            <person name="Bento P."/>
            <person name="Gibrat J.F."/>
            <person name="Straub C."/>
            <person name="Bonnarme P."/>
            <person name="Landaud S."/>
            <person name="Irlinger F."/>
        </authorList>
    </citation>
    <scope>NUCLEOTIDE SEQUENCE [LARGE SCALE GENOMIC DNA]</scope>
    <source>
        <strain evidence="2 3">UCMA 3821</strain>
    </source>
</reference>
<feature type="region of interest" description="Disordered" evidence="1">
    <location>
        <begin position="1"/>
        <end position="20"/>
    </location>
</feature>